<evidence type="ECO:0000313" key="3">
    <source>
        <dbReference type="EMBL" id="KAH3750164.1"/>
    </source>
</evidence>
<reference evidence="3" key="1">
    <citation type="journal article" date="2019" name="bioRxiv">
        <title>The Genome of the Zebra Mussel, Dreissena polymorpha: A Resource for Invasive Species Research.</title>
        <authorList>
            <person name="McCartney M.A."/>
            <person name="Auch B."/>
            <person name="Kono T."/>
            <person name="Mallez S."/>
            <person name="Zhang Y."/>
            <person name="Obille A."/>
            <person name="Becker A."/>
            <person name="Abrahante J.E."/>
            <person name="Garbe J."/>
            <person name="Badalamenti J.P."/>
            <person name="Herman A."/>
            <person name="Mangelson H."/>
            <person name="Liachko I."/>
            <person name="Sullivan S."/>
            <person name="Sone E.D."/>
            <person name="Koren S."/>
            <person name="Silverstein K.A.T."/>
            <person name="Beckman K.B."/>
            <person name="Gohl D.M."/>
        </authorList>
    </citation>
    <scope>NUCLEOTIDE SEQUENCE</scope>
    <source>
        <strain evidence="3">Duluth1</strain>
        <tissue evidence="3">Whole animal</tissue>
    </source>
</reference>
<dbReference type="Proteomes" id="UP000828390">
    <property type="component" value="Unassembled WGS sequence"/>
</dbReference>
<dbReference type="OrthoDB" id="10037790at2759"/>
<gene>
    <name evidence="3" type="ORF">DPMN_184683</name>
</gene>
<keyword evidence="2" id="KW-0812">Transmembrane</keyword>
<keyword evidence="4" id="KW-1185">Reference proteome</keyword>
<organism evidence="3 4">
    <name type="scientific">Dreissena polymorpha</name>
    <name type="common">Zebra mussel</name>
    <name type="synonym">Mytilus polymorpha</name>
    <dbReference type="NCBI Taxonomy" id="45954"/>
    <lineage>
        <taxon>Eukaryota</taxon>
        <taxon>Metazoa</taxon>
        <taxon>Spiralia</taxon>
        <taxon>Lophotrochozoa</taxon>
        <taxon>Mollusca</taxon>
        <taxon>Bivalvia</taxon>
        <taxon>Autobranchia</taxon>
        <taxon>Heteroconchia</taxon>
        <taxon>Euheterodonta</taxon>
        <taxon>Imparidentia</taxon>
        <taxon>Neoheterodontei</taxon>
        <taxon>Myida</taxon>
        <taxon>Dreissenoidea</taxon>
        <taxon>Dreissenidae</taxon>
        <taxon>Dreissena</taxon>
    </lineage>
</organism>
<dbReference type="EMBL" id="JAIWYP010000010">
    <property type="protein sequence ID" value="KAH3750164.1"/>
    <property type="molecule type" value="Genomic_DNA"/>
</dbReference>
<proteinExistence type="predicted"/>
<reference evidence="3" key="2">
    <citation type="submission" date="2020-11" db="EMBL/GenBank/DDBJ databases">
        <authorList>
            <person name="McCartney M.A."/>
            <person name="Auch B."/>
            <person name="Kono T."/>
            <person name="Mallez S."/>
            <person name="Becker A."/>
            <person name="Gohl D.M."/>
            <person name="Silverstein K.A.T."/>
            <person name="Koren S."/>
            <person name="Bechman K.B."/>
            <person name="Herman A."/>
            <person name="Abrahante J.E."/>
            <person name="Garbe J."/>
        </authorList>
    </citation>
    <scope>NUCLEOTIDE SEQUENCE</scope>
    <source>
        <strain evidence="3">Duluth1</strain>
        <tissue evidence="3">Whole animal</tissue>
    </source>
</reference>
<dbReference type="InterPro" id="IPR014807">
    <property type="entry name" value="Coa1"/>
</dbReference>
<dbReference type="Pfam" id="PF08695">
    <property type="entry name" value="Coa1"/>
    <property type="match status" value="1"/>
</dbReference>
<evidence type="ECO:0000256" key="2">
    <source>
        <dbReference type="SAM" id="Phobius"/>
    </source>
</evidence>
<feature type="transmembrane region" description="Helical" evidence="2">
    <location>
        <begin position="35"/>
        <end position="56"/>
    </location>
</feature>
<sequence>MRTCFSKLKLKVDKIMASSWYSKVVKLFTLSDKQLVQLSLGISAAGAMMVMGMYGYQKYHNKNTEYTLESMRMLQGYPNLNDVLGVPVKLRGFQASNSFHRRTDKQIRIYLPVQGAVKAASVYSWCSLHDNTDTGKQQWRVDRLDLQTDVEGSLQQWTIFQHPECREDPDLVFQRAELSEKQEMNSIISSTPVLDSSSKSAFDEPKLNPKS</sequence>
<feature type="compositionally biased region" description="Polar residues" evidence="1">
    <location>
        <begin position="187"/>
        <end position="200"/>
    </location>
</feature>
<dbReference type="AlphaFoldDB" id="A0A9D4DJ11"/>
<evidence type="ECO:0000313" key="4">
    <source>
        <dbReference type="Proteomes" id="UP000828390"/>
    </source>
</evidence>
<comment type="caution">
    <text evidence="3">The sequence shown here is derived from an EMBL/GenBank/DDBJ whole genome shotgun (WGS) entry which is preliminary data.</text>
</comment>
<feature type="compositionally biased region" description="Basic and acidic residues" evidence="1">
    <location>
        <begin position="201"/>
        <end position="211"/>
    </location>
</feature>
<feature type="region of interest" description="Disordered" evidence="1">
    <location>
        <begin position="187"/>
        <end position="211"/>
    </location>
</feature>
<keyword evidence="2" id="KW-1133">Transmembrane helix</keyword>
<accession>A0A9D4DJ11</accession>
<keyword evidence="2" id="KW-0472">Membrane</keyword>
<protein>
    <submittedName>
        <fullName evidence="3">Uncharacterized protein</fullName>
    </submittedName>
</protein>
<name>A0A9D4DJ11_DREPO</name>
<evidence type="ECO:0000256" key="1">
    <source>
        <dbReference type="SAM" id="MobiDB-lite"/>
    </source>
</evidence>